<dbReference type="Pfam" id="PF01852">
    <property type="entry name" value="START"/>
    <property type="match status" value="2"/>
</dbReference>
<keyword evidence="3" id="KW-1133">Transmembrane helix</keyword>
<organism evidence="5 6">
    <name type="scientific">Tieghemiomyces parasiticus</name>
    <dbReference type="NCBI Taxonomy" id="78921"/>
    <lineage>
        <taxon>Eukaryota</taxon>
        <taxon>Fungi</taxon>
        <taxon>Fungi incertae sedis</taxon>
        <taxon>Zoopagomycota</taxon>
        <taxon>Kickxellomycotina</taxon>
        <taxon>Dimargaritomycetes</taxon>
        <taxon>Dimargaritales</taxon>
        <taxon>Dimargaritaceae</taxon>
        <taxon>Tieghemiomyces</taxon>
    </lineage>
</organism>
<dbReference type="OrthoDB" id="333905at2759"/>
<gene>
    <name evidence="5" type="ORF">IWQ60_006724</name>
</gene>
<evidence type="ECO:0000313" key="5">
    <source>
        <dbReference type="EMBL" id="KAJ1921605.1"/>
    </source>
</evidence>
<dbReference type="Gene3D" id="3.30.530.20">
    <property type="match status" value="2"/>
</dbReference>
<keyword evidence="1" id="KW-0175">Coiled coil</keyword>
<feature type="region of interest" description="Disordered" evidence="2">
    <location>
        <begin position="438"/>
        <end position="493"/>
    </location>
</feature>
<dbReference type="PANTHER" id="PTHR19308">
    <property type="entry name" value="PHOSPHATIDYLCHOLINE TRANSFER PROTEIN"/>
    <property type="match status" value="1"/>
</dbReference>
<dbReference type="InterPro" id="IPR002913">
    <property type="entry name" value="START_lipid-bd_dom"/>
</dbReference>
<feature type="coiled-coil region" evidence="1">
    <location>
        <begin position="801"/>
        <end position="828"/>
    </location>
</feature>
<dbReference type="EMBL" id="JANBPT010000415">
    <property type="protein sequence ID" value="KAJ1921605.1"/>
    <property type="molecule type" value="Genomic_DNA"/>
</dbReference>
<feature type="compositionally biased region" description="Polar residues" evidence="2">
    <location>
        <begin position="469"/>
        <end position="483"/>
    </location>
</feature>
<feature type="region of interest" description="Disordered" evidence="2">
    <location>
        <begin position="178"/>
        <end position="211"/>
    </location>
</feature>
<dbReference type="SUPFAM" id="SSF55961">
    <property type="entry name" value="Bet v1-like"/>
    <property type="match status" value="2"/>
</dbReference>
<dbReference type="PANTHER" id="PTHR19308:SF14">
    <property type="entry name" value="START DOMAIN-CONTAINING PROTEIN"/>
    <property type="match status" value="1"/>
</dbReference>
<feature type="compositionally biased region" description="Low complexity" evidence="2">
    <location>
        <begin position="95"/>
        <end position="114"/>
    </location>
</feature>
<reference evidence="5" key="1">
    <citation type="submission" date="2022-07" db="EMBL/GenBank/DDBJ databases">
        <title>Phylogenomic reconstructions and comparative analyses of Kickxellomycotina fungi.</title>
        <authorList>
            <person name="Reynolds N.K."/>
            <person name="Stajich J.E."/>
            <person name="Barry K."/>
            <person name="Grigoriev I.V."/>
            <person name="Crous P."/>
            <person name="Smith M.E."/>
        </authorList>
    </citation>
    <scope>NUCLEOTIDE SEQUENCE</scope>
    <source>
        <strain evidence="5">RSA 861</strain>
    </source>
</reference>
<proteinExistence type="predicted"/>
<dbReference type="CDD" id="cd00177">
    <property type="entry name" value="START"/>
    <property type="match status" value="2"/>
</dbReference>
<feature type="compositionally biased region" description="Low complexity" evidence="2">
    <location>
        <begin position="758"/>
        <end position="775"/>
    </location>
</feature>
<dbReference type="PROSITE" id="PS50848">
    <property type="entry name" value="START"/>
    <property type="match status" value="2"/>
</dbReference>
<dbReference type="Proteomes" id="UP001150569">
    <property type="component" value="Unassembled WGS sequence"/>
</dbReference>
<dbReference type="GO" id="GO:0005737">
    <property type="term" value="C:cytoplasm"/>
    <property type="evidence" value="ECO:0007669"/>
    <property type="project" value="UniProtKB-ARBA"/>
</dbReference>
<evidence type="ECO:0000256" key="2">
    <source>
        <dbReference type="SAM" id="MobiDB-lite"/>
    </source>
</evidence>
<sequence>MADLRPAVQPSIVVDSIAIPPTLALAVLILAPIPILYSLNTSLLQYPLDSIHYALFQLIFIIAIPALFHGLLGCVGGTVPRVSTREKSLAAVTEPKPGTAAASTTSPRSTDTAPLAPDAPETSRSTSVQAHSNLPTNALLRNSVAVVVPSQVIQPTVLAPPRSPSPAPVATATLAPPTVSVKTPRPRTPPVIKKERRRVSKPARSVAPPHRYTAQCAQMKAELLQLADKTSGDKTVWNPILDRQDPFPLQVYQKCGADLGFKMEAVLNSTAATAFDLLADATRRPTWDDMCDTVRVIEALDGAPDLATATPDNPVATTRIQYVRTKPVWPTSARDVVLLSLNCRLDDGRYMSVTQSVSHPDCPEYKDEGYVRMSAGVSGQIVTPLPVADGQGPRCRVIQIADGNPGGWIPQSVVRFVATKAMPQSFVKVAKQIEKLPPQSESNLLPPPTIETPELSEDDVSTEAVVQVEPSSLSPPASSTVNLTPKKPDDSFTQDSDTLVTDLLAMTDSPLDDPTWKLIFDQTTPRLLRVYQKVGSPYCFKTIGILENSPYTVFDLTADVARRPEWDELCAEARVLKDLDADRYTPPRTRLQYIRTKPIWPTSSRDMCVFAHNRALPNGRLMTVSRSVDDPAATFPGVDCPAANQHGNVRMQVDIAGLVISPEPPLTTVDADGRPMTLARCRMVQILNGDPQGWIPKSVTTYVATKAVPATLKSLNETMRRLPVQTASALLPSTASLPHPVTPAEPASPITPAPTPPLSATEPTPASPASSATALVKPAAQSKPLVTIRAQHADLARRFTSEELVDKIISLENRIVKITEENNSLLRKALEIDTSSDHSQTLTKRGIRSMFGRWTWVKPFLRWIGPLVAASIWTLVLPRWSRRL</sequence>
<dbReference type="InterPro" id="IPR051213">
    <property type="entry name" value="START_lipid_transfer"/>
</dbReference>
<feature type="transmembrane region" description="Helical" evidence="3">
    <location>
        <begin position="55"/>
        <end position="79"/>
    </location>
</feature>
<accession>A0A9W8A3D6</accession>
<feature type="domain" description="START" evidence="4">
    <location>
        <begin position="512"/>
        <end position="724"/>
    </location>
</feature>
<name>A0A9W8A3D6_9FUNG</name>
<dbReference type="GO" id="GO:0008289">
    <property type="term" value="F:lipid binding"/>
    <property type="evidence" value="ECO:0007669"/>
    <property type="project" value="InterPro"/>
</dbReference>
<feature type="transmembrane region" description="Helical" evidence="3">
    <location>
        <begin position="12"/>
        <end position="35"/>
    </location>
</feature>
<dbReference type="AlphaFoldDB" id="A0A9W8A3D6"/>
<comment type="caution">
    <text evidence="5">The sequence shown here is derived from an EMBL/GenBank/DDBJ whole genome shotgun (WGS) entry which is preliminary data.</text>
</comment>
<protein>
    <recommendedName>
        <fullName evidence="4">START domain-containing protein</fullName>
    </recommendedName>
</protein>
<feature type="region of interest" description="Disordered" evidence="2">
    <location>
        <begin position="88"/>
        <end position="130"/>
    </location>
</feature>
<evidence type="ECO:0000256" key="1">
    <source>
        <dbReference type="SAM" id="Coils"/>
    </source>
</evidence>
<feature type="region of interest" description="Disordered" evidence="2">
    <location>
        <begin position="734"/>
        <end position="775"/>
    </location>
</feature>
<keyword evidence="3" id="KW-0812">Transmembrane</keyword>
<dbReference type="SMART" id="SM00234">
    <property type="entry name" value="START"/>
    <property type="match status" value="2"/>
</dbReference>
<dbReference type="InterPro" id="IPR023393">
    <property type="entry name" value="START-like_dom_sf"/>
</dbReference>
<evidence type="ECO:0000313" key="6">
    <source>
        <dbReference type="Proteomes" id="UP001150569"/>
    </source>
</evidence>
<feature type="domain" description="START" evidence="4">
    <location>
        <begin position="223"/>
        <end position="438"/>
    </location>
</feature>
<keyword evidence="6" id="KW-1185">Reference proteome</keyword>
<keyword evidence="3" id="KW-0472">Membrane</keyword>
<evidence type="ECO:0000256" key="3">
    <source>
        <dbReference type="SAM" id="Phobius"/>
    </source>
</evidence>
<evidence type="ECO:0000259" key="4">
    <source>
        <dbReference type="PROSITE" id="PS50848"/>
    </source>
</evidence>